<dbReference type="SMR" id="A0A3Q7HI56"/>
<evidence type="ECO:0000313" key="2">
    <source>
        <dbReference type="Proteomes" id="UP000004994"/>
    </source>
</evidence>
<dbReference type="InParanoid" id="A0A3Q7HI56"/>
<dbReference type="InterPro" id="IPR016162">
    <property type="entry name" value="Ald_DH_N"/>
</dbReference>
<dbReference type="Gramene" id="Solyc08g007890.3.1">
    <property type="protein sequence ID" value="Solyc08g007890.3.1"/>
    <property type="gene ID" value="Solyc08g007890.3"/>
</dbReference>
<dbReference type="Gene3D" id="3.40.605.10">
    <property type="entry name" value="Aldehyde Dehydrogenase, Chain A, domain 1"/>
    <property type="match status" value="1"/>
</dbReference>
<organism evidence="1">
    <name type="scientific">Solanum lycopersicum</name>
    <name type="common">Tomato</name>
    <name type="synonym">Lycopersicon esculentum</name>
    <dbReference type="NCBI Taxonomy" id="4081"/>
    <lineage>
        <taxon>Eukaryota</taxon>
        <taxon>Viridiplantae</taxon>
        <taxon>Streptophyta</taxon>
        <taxon>Embryophyta</taxon>
        <taxon>Tracheophyta</taxon>
        <taxon>Spermatophyta</taxon>
        <taxon>Magnoliopsida</taxon>
        <taxon>eudicotyledons</taxon>
        <taxon>Gunneridae</taxon>
        <taxon>Pentapetalae</taxon>
        <taxon>asterids</taxon>
        <taxon>lamiids</taxon>
        <taxon>Solanales</taxon>
        <taxon>Solanaceae</taxon>
        <taxon>Solanoideae</taxon>
        <taxon>Solaneae</taxon>
        <taxon>Solanum</taxon>
        <taxon>Solanum subgen. Lycopersicon</taxon>
    </lineage>
</organism>
<dbReference type="PaxDb" id="4081-Solyc08g007890.2.1"/>
<dbReference type="GO" id="GO:0016491">
    <property type="term" value="F:oxidoreductase activity"/>
    <property type="evidence" value="ECO:0007669"/>
    <property type="project" value="InterPro"/>
</dbReference>
<accession>A0A3Q7HI56</accession>
<keyword evidence="2" id="KW-1185">Reference proteome</keyword>
<evidence type="ECO:0000313" key="1">
    <source>
        <dbReference type="EnsemblPlants" id="Solyc08g007890.3.1"/>
    </source>
</evidence>
<dbReference type="Proteomes" id="UP000004994">
    <property type="component" value="Chromosome 8"/>
</dbReference>
<dbReference type="AlphaFoldDB" id="A0A3Q7HI56"/>
<reference evidence="1" key="1">
    <citation type="journal article" date="2012" name="Nature">
        <title>The tomato genome sequence provides insights into fleshy fruit evolution.</title>
        <authorList>
            <consortium name="Tomato Genome Consortium"/>
        </authorList>
    </citation>
    <scope>NUCLEOTIDE SEQUENCE [LARGE SCALE GENOMIC DNA]</scope>
    <source>
        <strain evidence="1">cv. Heinz 1706</strain>
    </source>
</reference>
<protein>
    <submittedName>
        <fullName evidence="1">Uncharacterized protein</fullName>
    </submittedName>
</protein>
<proteinExistence type="predicted"/>
<name>A0A3Q7HI56_SOLLC</name>
<reference evidence="1" key="2">
    <citation type="submission" date="2019-01" db="UniProtKB">
        <authorList>
            <consortium name="EnsemblPlants"/>
        </authorList>
    </citation>
    <scope>IDENTIFICATION</scope>
    <source>
        <strain evidence="1">cv. Heinz 1706</strain>
    </source>
</reference>
<sequence>MLHLAELVEKHNDQIATFETWDTEKPYEQAVKIGVRWLARQIKFLI</sequence>
<dbReference type="STRING" id="4081.A0A3Q7HI56"/>
<dbReference type="EnsemblPlants" id="Solyc08g007890.3.1">
    <property type="protein sequence ID" value="Solyc08g007890.3.1"/>
    <property type="gene ID" value="Solyc08g007890.3"/>
</dbReference>